<dbReference type="Proteomes" id="UP000766336">
    <property type="component" value="Unassembled WGS sequence"/>
</dbReference>
<dbReference type="PANTHER" id="PTHR43649">
    <property type="entry name" value="ARABINOSE-BINDING PROTEIN-RELATED"/>
    <property type="match status" value="1"/>
</dbReference>
<keyword evidence="3" id="KW-0732">Signal</keyword>
<sequence length="430" mass="46899">MTPTRRGLLGTTGLAAAALALPLYARAQSREIELSVQYGNAATVRGLMEEVATVFMRQNPGIRVTYRAPEADYESILQRNLRDAITRNLPDVAFHGLNRQRTLLERDIPVDLRPFMQADPETPSLGYSESLLSLGQVGGKQIGIGFALSTPVVYYNVDLLRRAGGDPDKLPTSWEEVAALARAIHGSQEGISGLFFDWTITGNWSWQSLVFSRGGSMLNADETQVAFADAPGRAAARDLGTMLTEGRMPDGRSNAMMGEFVAGRMGIVMNSTAQLGRFNREIGGRFPLKTGRFPIPGPNPRLPAGGNVAMMFARDAAKQQAAWKFIKFATGPVGGTMMVNHTGYMPATTIPAAREDLLGRFYRENPNHLTAISQQNVITGWYAFPGQNALKITDVINDQMQAIVAQRSTPEAGLDRMATEVQALLPRRRS</sequence>
<organism evidence="4 5">
    <name type="scientific">Roseococcus pinisoli</name>
    <dbReference type="NCBI Taxonomy" id="2835040"/>
    <lineage>
        <taxon>Bacteria</taxon>
        <taxon>Pseudomonadati</taxon>
        <taxon>Pseudomonadota</taxon>
        <taxon>Alphaproteobacteria</taxon>
        <taxon>Acetobacterales</taxon>
        <taxon>Roseomonadaceae</taxon>
        <taxon>Roseococcus</taxon>
    </lineage>
</organism>
<dbReference type="EMBL" id="JAHCDA010000004">
    <property type="protein sequence ID" value="MBS7813112.1"/>
    <property type="molecule type" value="Genomic_DNA"/>
</dbReference>
<dbReference type="InterPro" id="IPR006059">
    <property type="entry name" value="SBP"/>
</dbReference>
<gene>
    <name evidence="4" type="ORF">KHU32_19360</name>
</gene>
<keyword evidence="5" id="KW-1185">Reference proteome</keyword>
<evidence type="ECO:0000256" key="1">
    <source>
        <dbReference type="ARBA" id="ARBA00004418"/>
    </source>
</evidence>
<evidence type="ECO:0000256" key="2">
    <source>
        <dbReference type="ARBA" id="ARBA00008520"/>
    </source>
</evidence>
<evidence type="ECO:0000313" key="4">
    <source>
        <dbReference type="EMBL" id="MBS7813112.1"/>
    </source>
</evidence>
<accession>A0ABS5QJL0</accession>
<name>A0ABS5QJL0_9PROT</name>
<evidence type="ECO:0000256" key="3">
    <source>
        <dbReference type="SAM" id="SignalP"/>
    </source>
</evidence>
<dbReference type="Pfam" id="PF01547">
    <property type="entry name" value="SBP_bac_1"/>
    <property type="match status" value="1"/>
</dbReference>
<dbReference type="CDD" id="cd14748">
    <property type="entry name" value="PBP2_UgpB"/>
    <property type="match status" value="1"/>
</dbReference>
<proteinExistence type="inferred from homology"/>
<reference evidence="4 5" key="1">
    <citation type="submission" date="2021-05" db="EMBL/GenBank/DDBJ databases">
        <title>Roseococcus sp. XZZS9, whole genome shotgun sequencing project.</title>
        <authorList>
            <person name="Zhao G."/>
            <person name="Shen L."/>
        </authorList>
    </citation>
    <scope>NUCLEOTIDE SEQUENCE [LARGE SCALE GENOMIC DNA]</scope>
    <source>
        <strain evidence="4 5">XZZS9</strain>
    </source>
</reference>
<comment type="similarity">
    <text evidence="2">Belongs to the bacterial solute-binding protein 1 family.</text>
</comment>
<feature type="chain" id="PRO_5046071834" evidence="3">
    <location>
        <begin position="28"/>
        <end position="430"/>
    </location>
</feature>
<protein>
    <submittedName>
        <fullName evidence="4">ABC transporter substrate-binding protein</fullName>
    </submittedName>
</protein>
<comment type="caution">
    <text evidence="4">The sequence shown here is derived from an EMBL/GenBank/DDBJ whole genome shotgun (WGS) entry which is preliminary data.</text>
</comment>
<dbReference type="PROSITE" id="PS51318">
    <property type="entry name" value="TAT"/>
    <property type="match status" value="1"/>
</dbReference>
<feature type="signal peptide" evidence="3">
    <location>
        <begin position="1"/>
        <end position="27"/>
    </location>
</feature>
<dbReference type="RefSeq" id="WP_213671811.1">
    <property type="nucleotide sequence ID" value="NZ_JAHCDA010000004.1"/>
</dbReference>
<evidence type="ECO:0000313" key="5">
    <source>
        <dbReference type="Proteomes" id="UP000766336"/>
    </source>
</evidence>
<dbReference type="SUPFAM" id="SSF53850">
    <property type="entry name" value="Periplasmic binding protein-like II"/>
    <property type="match status" value="1"/>
</dbReference>
<dbReference type="InterPro" id="IPR006311">
    <property type="entry name" value="TAT_signal"/>
</dbReference>
<dbReference type="InterPro" id="IPR050490">
    <property type="entry name" value="Bact_solute-bd_prot1"/>
</dbReference>
<dbReference type="Gene3D" id="3.40.190.10">
    <property type="entry name" value="Periplasmic binding protein-like II"/>
    <property type="match status" value="2"/>
</dbReference>
<comment type="subcellular location">
    <subcellularLocation>
        <location evidence="1">Periplasm</location>
    </subcellularLocation>
</comment>
<dbReference type="PANTHER" id="PTHR43649:SF12">
    <property type="entry name" value="DIACETYLCHITOBIOSE BINDING PROTEIN DASA"/>
    <property type="match status" value="1"/>
</dbReference>